<gene>
    <name evidence="1" type="ORF">C468_13736</name>
</gene>
<dbReference type="Proteomes" id="UP000011546">
    <property type="component" value="Unassembled WGS sequence"/>
</dbReference>
<comment type="caution">
    <text evidence="1">The sequence shown here is derived from an EMBL/GenBank/DDBJ whole genome shotgun (WGS) entry which is preliminary data.</text>
</comment>
<dbReference type="RefSeq" id="WP_008849416.1">
    <property type="nucleotide sequence ID" value="NZ_AOJH01000082.1"/>
</dbReference>
<keyword evidence="2" id="KW-1185">Reference proteome</keyword>
<organism evidence="1 2">
    <name type="scientific">Halorubrum kocurii JCM 14978</name>
    <dbReference type="NCBI Taxonomy" id="1230456"/>
    <lineage>
        <taxon>Archaea</taxon>
        <taxon>Methanobacteriati</taxon>
        <taxon>Methanobacteriota</taxon>
        <taxon>Stenosarchaea group</taxon>
        <taxon>Halobacteria</taxon>
        <taxon>Halobacteriales</taxon>
        <taxon>Haloferacaceae</taxon>
        <taxon>Halorubrum</taxon>
    </lineage>
</organism>
<proteinExistence type="predicted"/>
<evidence type="ECO:0000313" key="2">
    <source>
        <dbReference type="Proteomes" id="UP000011546"/>
    </source>
</evidence>
<dbReference type="OrthoDB" id="381295at2157"/>
<reference evidence="1 2" key="1">
    <citation type="journal article" date="2014" name="PLoS Genet.">
        <title>Phylogenetically driven sequencing of extremely halophilic archaea reveals strategies for static and dynamic osmo-response.</title>
        <authorList>
            <person name="Becker E.A."/>
            <person name="Seitzer P.M."/>
            <person name="Tritt A."/>
            <person name="Larsen D."/>
            <person name="Krusor M."/>
            <person name="Yao A.I."/>
            <person name="Wu D."/>
            <person name="Madern D."/>
            <person name="Eisen J.A."/>
            <person name="Darling A.E."/>
            <person name="Facciotti M.T."/>
        </authorList>
    </citation>
    <scope>NUCLEOTIDE SEQUENCE [LARGE SCALE GENOMIC DNA]</scope>
    <source>
        <strain evidence="1 2">JCM 14978</strain>
    </source>
</reference>
<dbReference type="EMBL" id="AOJH01000082">
    <property type="protein sequence ID" value="EMA60050.1"/>
    <property type="molecule type" value="Genomic_DNA"/>
</dbReference>
<dbReference type="PATRIC" id="fig|1230456.3.peg.2732"/>
<dbReference type="AlphaFoldDB" id="M0NTW2"/>
<protein>
    <submittedName>
        <fullName evidence="1">Uncharacterized protein</fullName>
    </submittedName>
</protein>
<name>M0NTW2_9EURY</name>
<accession>M0NTW2</accession>
<sequence length="171" mass="17419">MTGALRALAVGLFAVGLVVALVGTGGFTSATADRGVAVATVEDDRAYVGYDSPDDLAVDTDGDAVNGSDVNGSDPVALVAVTNRFDIEVAVTEVSIAEKPDDLNVTVRSPPSAVSPGESGSEAVVAELECEDTFEAEPLSVTVRLRGEDVEAVVFGDTENRTISVSCRAGA</sequence>
<evidence type="ECO:0000313" key="1">
    <source>
        <dbReference type="EMBL" id="EMA60050.1"/>
    </source>
</evidence>